<keyword evidence="6 10" id="KW-0732">Signal</keyword>
<dbReference type="PANTHER" id="PTHR31451">
    <property type="match status" value="1"/>
</dbReference>
<dbReference type="OrthoDB" id="406631at2759"/>
<keyword evidence="7 12" id="KW-0378">Hydrolase</keyword>
<evidence type="ECO:0000256" key="4">
    <source>
        <dbReference type="ARBA" id="ARBA00012706"/>
    </source>
</evidence>
<feature type="compositionally biased region" description="Low complexity" evidence="9">
    <location>
        <begin position="535"/>
        <end position="548"/>
    </location>
</feature>
<evidence type="ECO:0000256" key="7">
    <source>
        <dbReference type="ARBA" id="ARBA00022801"/>
    </source>
</evidence>
<keyword evidence="8" id="KW-0326">Glycosidase</keyword>
<evidence type="ECO:0000256" key="3">
    <source>
        <dbReference type="ARBA" id="ARBA00005641"/>
    </source>
</evidence>
<dbReference type="EMBL" id="NBII01000001">
    <property type="protein sequence ID" value="PAV23268.1"/>
    <property type="molecule type" value="Genomic_DNA"/>
</dbReference>
<evidence type="ECO:0000313" key="13">
    <source>
        <dbReference type="Proteomes" id="UP000217199"/>
    </source>
</evidence>
<evidence type="ECO:0000256" key="6">
    <source>
        <dbReference type="ARBA" id="ARBA00022729"/>
    </source>
</evidence>
<dbReference type="InterPro" id="IPR045053">
    <property type="entry name" value="MAN-like"/>
</dbReference>
<comment type="similarity">
    <text evidence="3">Belongs to the glycosyl hydrolase 5 (cellulase A) family.</text>
</comment>
<feature type="compositionally biased region" description="Polar residues" evidence="9">
    <location>
        <begin position="517"/>
        <end position="529"/>
    </location>
</feature>
<dbReference type="AlphaFoldDB" id="A0A286UUL2"/>
<dbReference type="SUPFAM" id="SSF51445">
    <property type="entry name" value="(Trans)glycosidases"/>
    <property type="match status" value="1"/>
</dbReference>
<dbReference type="STRING" id="2282107.A0A286UUL2"/>
<protein>
    <recommendedName>
        <fullName evidence="4">mannan endo-1,4-beta-mannosidase</fullName>
        <ecNumber evidence="4">3.2.1.78</ecNumber>
    </recommendedName>
</protein>
<dbReference type="EC" id="3.2.1.78" evidence="4"/>
<evidence type="ECO:0000256" key="10">
    <source>
        <dbReference type="SAM" id="SignalP"/>
    </source>
</evidence>
<feature type="domain" description="Glycoside hydrolase family 5" evidence="11">
    <location>
        <begin position="34"/>
        <end position="282"/>
    </location>
</feature>
<feature type="signal peptide" evidence="10">
    <location>
        <begin position="1"/>
        <end position="19"/>
    </location>
</feature>
<dbReference type="GO" id="GO:0016985">
    <property type="term" value="F:mannan endo-1,4-beta-mannosidase activity"/>
    <property type="evidence" value="ECO:0007669"/>
    <property type="project" value="UniProtKB-EC"/>
</dbReference>
<evidence type="ECO:0000313" key="12">
    <source>
        <dbReference type="EMBL" id="PAV23268.1"/>
    </source>
</evidence>
<sequence>MKFSSLFTTLLASAAIVGAAFTPTPTKTKRWDKGFVSVKNGQFIRNGEPFTFLGTNAYWLPSLNTIEDINKTIINIRDHGFTVIRTWAFNDVAEIPVNGTWFQHIANETLTINEGPNGLQKLDAVVKLAEEAGVLLILSLTNNWNPLPAIDNTTEVSVDVPLGRRDVTVGTNNSLPRNTLSNDFGGMDAYVREFGHKKEHDEFYANQTIVELFKNYTTTIVTRYKDSPAVLSWELANDPRCSSSINASISCTTLTVTDWHTDVGNHVSSVDPNHIVSSGAGGFPCQNCPKRFPVTPPPTVSASPSRRKRYVKPFSMDRHIREEKEERKKTREVKKRELLQRGEGLRIRGRWIASRQADTGSIQTTGPSFDGSTGVDSQDISNIPSIGFSAFQFFPDQNDYSILGNDPNLSPVDNTIKQGTRWIQIQAELAGQINKPAVLTAFGVVTNDNLPFFVPFNETTPPFPNGVNSSVSSLQKRIDAVNGGVTNTEQNTMYTTWIQAAAQQGVSVNFDQWSQSGLTTNQGSTVSQPNEETTDSTTNEETTGSSPNDGYAYTAPTTGDVQDVLTSLTSLFG</sequence>
<dbReference type="GO" id="GO:0046355">
    <property type="term" value="P:mannan catabolic process"/>
    <property type="evidence" value="ECO:0007669"/>
    <property type="project" value="UniProtKB-ARBA"/>
</dbReference>
<comment type="subcellular location">
    <subcellularLocation>
        <location evidence="2">Secreted</location>
    </subcellularLocation>
</comment>
<evidence type="ECO:0000256" key="9">
    <source>
        <dbReference type="SAM" id="MobiDB-lite"/>
    </source>
</evidence>
<gene>
    <name evidence="12" type="ORF">PNOK_0033600</name>
</gene>
<proteinExistence type="inferred from homology"/>
<evidence type="ECO:0000259" key="11">
    <source>
        <dbReference type="Pfam" id="PF26410"/>
    </source>
</evidence>
<organism evidence="12 13">
    <name type="scientific">Pyrrhoderma noxium</name>
    <dbReference type="NCBI Taxonomy" id="2282107"/>
    <lineage>
        <taxon>Eukaryota</taxon>
        <taxon>Fungi</taxon>
        <taxon>Dikarya</taxon>
        <taxon>Basidiomycota</taxon>
        <taxon>Agaricomycotina</taxon>
        <taxon>Agaricomycetes</taxon>
        <taxon>Hymenochaetales</taxon>
        <taxon>Hymenochaetaceae</taxon>
        <taxon>Pyrrhoderma</taxon>
    </lineage>
</organism>
<keyword evidence="13" id="KW-1185">Reference proteome</keyword>
<comment type="caution">
    <text evidence="12">The sequence shown here is derived from an EMBL/GenBank/DDBJ whole genome shotgun (WGS) entry which is preliminary data.</text>
</comment>
<dbReference type="InterPro" id="IPR017853">
    <property type="entry name" value="GH"/>
</dbReference>
<evidence type="ECO:0000256" key="2">
    <source>
        <dbReference type="ARBA" id="ARBA00004613"/>
    </source>
</evidence>
<keyword evidence="5" id="KW-0964">Secreted</keyword>
<evidence type="ECO:0000256" key="1">
    <source>
        <dbReference type="ARBA" id="ARBA00001678"/>
    </source>
</evidence>
<dbReference type="Pfam" id="PF26410">
    <property type="entry name" value="GH5_mannosidase"/>
    <property type="match status" value="1"/>
</dbReference>
<comment type="catalytic activity">
    <reaction evidence="1">
        <text>Random hydrolysis of (1-&gt;4)-beta-D-mannosidic linkages in mannans, galactomannans and glucomannans.</text>
        <dbReference type="EC" id="3.2.1.78"/>
    </reaction>
</comment>
<feature type="chain" id="PRO_5013897785" description="mannan endo-1,4-beta-mannosidase" evidence="10">
    <location>
        <begin position="20"/>
        <end position="573"/>
    </location>
</feature>
<dbReference type="GO" id="GO:0005576">
    <property type="term" value="C:extracellular region"/>
    <property type="evidence" value="ECO:0007669"/>
    <property type="project" value="UniProtKB-SubCell"/>
</dbReference>
<feature type="region of interest" description="Disordered" evidence="9">
    <location>
        <begin position="517"/>
        <end position="558"/>
    </location>
</feature>
<dbReference type="Gene3D" id="3.20.20.80">
    <property type="entry name" value="Glycosidases"/>
    <property type="match status" value="2"/>
</dbReference>
<dbReference type="PANTHER" id="PTHR31451:SF39">
    <property type="entry name" value="MANNAN ENDO-1,4-BETA-MANNOSIDASE 1"/>
    <property type="match status" value="1"/>
</dbReference>
<dbReference type="InParanoid" id="A0A286UUL2"/>
<accession>A0A286UUL2</accession>
<dbReference type="Proteomes" id="UP000217199">
    <property type="component" value="Unassembled WGS sequence"/>
</dbReference>
<evidence type="ECO:0000256" key="5">
    <source>
        <dbReference type="ARBA" id="ARBA00022525"/>
    </source>
</evidence>
<name>A0A286UUL2_9AGAM</name>
<reference evidence="12 13" key="1">
    <citation type="journal article" date="2017" name="Mol. Ecol.">
        <title>Comparative and population genomic landscape of Phellinus noxius: A hypervariable fungus causing root rot in trees.</title>
        <authorList>
            <person name="Chung C.L."/>
            <person name="Lee T.J."/>
            <person name="Akiba M."/>
            <person name="Lee H.H."/>
            <person name="Kuo T.H."/>
            <person name="Liu D."/>
            <person name="Ke H.M."/>
            <person name="Yokoi T."/>
            <person name="Roa M.B."/>
            <person name="Lu M.J."/>
            <person name="Chang Y.Y."/>
            <person name="Ann P.J."/>
            <person name="Tsai J.N."/>
            <person name="Chen C.Y."/>
            <person name="Tzean S.S."/>
            <person name="Ota Y."/>
            <person name="Hattori T."/>
            <person name="Sahashi N."/>
            <person name="Liou R.F."/>
            <person name="Kikuchi T."/>
            <person name="Tsai I.J."/>
        </authorList>
    </citation>
    <scope>NUCLEOTIDE SEQUENCE [LARGE SCALE GENOMIC DNA]</scope>
    <source>
        <strain evidence="12 13">FFPRI411160</strain>
    </source>
</reference>
<dbReference type="InterPro" id="IPR001547">
    <property type="entry name" value="Glyco_hydro_5"/>
</dbReference>
<evidence type="ECO:0000256" key="8">
    <source>
        <dbReference type="ARBA" id="ARBA00023295"/>
    </source>
</evidence>